<sequence>MGYPVAKTSCEEMTMDYSQLSDQEINDMVILQQLKNGFYTDDPQEVSNRDFVRDGWCWGRGTKTGLHNKDASIFVTHQNGYRLDYCHNASIAWGIIPKHLISLSPDYDFENEDEITLIHSGLWVAEKVYSDGKAFIHKHANPLRAAMIVFLMMQDANNA</sequence>
<name>A0A5X6RX98_SALNE</name>
<proteinExistence type="predicted"/>
<dbReference type="Pfam" id="PF10765">
    <property type="entry name" value="Phage_P22_NinX"/>
    <property type="match status" value="1"/>
</dbReference>
<comment type="caution">
    <text evidence="1">The sequence shown here is derived from an EMBL/GenBank/DDBJ whole genome shotgun (WGS) entry which is preliminary data.</text>
</comment>
<organism evidence="1">
    <name type="scientific">Salmonella newport</name>
    <dbReference type="NCBI Taxonomy" id="108619"/>
    <lineage>
        <taxon>Bacteria</taxon>
        <taxon>Pseudomonadati</taxon>
        <taxon>Pseudomonadota</taxon>
        <taxon>Gammaproteobacteria</taxon>
        <taxon>Enterobacterales</taxon>
        <taxon>Enterobacteriaceae</taxon>
        <taxon>Salmonella</taxon>
    </lineage>
</organism>
<dbReference type="EMBL" id="DAAHFP010000009">
    <property type="protein sequence ID" value="HAB5909625.1"/>
    <property type="molecule type" value="Genomic_DNA"/>
</dbReference>
<dbReference type="InterPro" id="IPR019701">
    <property type="entry name" value="Phage_P22_NinX"/>
</dbReference>
<accession>A0A5X6RX98</accession>
<gene>
    <name evidence="1" type="ORF">GB622_16210</name>
</gene>
<reference evidence="1" key="1">
    <citation type="journal article" date="2018" name="Genome Biol.">
        <title>SKESA: strategic k-mer extension for scrupulous assemblies.</title>
        <authorList>
            <person name="Souvorov A."/>
            <person name="Agarwala R."/>
            <person name="Lipman D.J."/>
        </authorList>
    </citation>
    <scope>NUCLEOTIDE SEQUENCE</scope>
    <source>
        <strain evidence="1">Salmonella enterica</strain>
    </source>
</reference>
<dbReference type="AlphaFoldDB" id="A0A5X6RX98"/>
<protein>
    <submittedName>
        <fullName evidence="1">DUF2591 domain-containing protein</fullName>
    </submittedName>
</protein>
<evidence type="ECO:0000313" key="1">
    <source>
        <dbReference type="EMBL" id="HAB5909625.1"/>
    </source>
</evidence>
<reference evidence="1" key="2">
    <citation type="submission" date="2019-10" db="EMBL/GenBank/DDBJ databases">
        <authorList>
            <consortium name="NCBI Pathogen Detection Project"/>
        </authorList>
    </citation>
    <scope>NUCLEOTIDE SEQUENCE</scope>
    <source>
        <strain evidence="1">Salmonella enterica</strain>
    </source>
</reference>